<dbReference type="EMBL" id="AP025183">
    <property type="protein sequence ID" value="BDB53549.1"/>
    <property type="molecule type" value="Genomic_DNA"/>
</dbReference>
<evidence type="ECO:0000313" key="2">
    <source>
        <dbReference type="EMBL" id="BDB53549.1"/>
    </source>
</evidence>
<reference evidence="2 3" key="2">
    <citation type="journal article" date="2022" name="Microorganisms">
        <title>Complete Genome Sequences of Two Flavobacterium ammonificans Strains and a Flavobacterium ammoniigenes Strain of Ammonifying Bacterioplankton Isolated from Surface River Water.</title>
        <authorList>
            <person name="Suda W."/>
            <person name="Ogata Y."/>
            <person name="Shindo C."/>
            <person name="Watanabe K."/>
        </authorList>
    </citation>
    <scope>NUCLEOTIDE SEQUENCE [LARGE SCALE GENOMIC DNA]</scope>
    <source>
        <strain evidence="2 3">GENT11</strain>
    </source>
</reference>
<proteinExistence type="predicted"/>
<feature type="region of interest" description="Disordered" evidence="1">
    <location>
        <begin position="126"/>
        <end position="151"/>
    </location>
</feature>
<accession>A0ABM7V2I9</accession>
<dbReference type="Proteomes" id="UP001319865">
    <property type="component" value="Chromosome"/>
</dbReference>
<reference evidence="2 3" key="1">
    <citation type="journal article" date="2022" name="Int. J. Syst. Evol. Microbiol.">
        <title>Flavobacterium ammonificans sp. nov. and Flavobacterium ammoniigenes sp. nov., ammonifying bacteria isolated from surface river water.</title>
        <authorList>
            <person name="Watanabe K."/>
            <person name="Kitamura T."/>
            <person name="Ogata Y."/>
            <person name="Shindo C."/>
            <person name="Suda W."/>
        </authorList>
    </citation>
    <scope>NUCLEOTIDE SEQUENCE [LARGE SCALE GENOMIC DNA]</scope>
    <source>
        <strain evidence="2 3">GENT11</strain>
    </source>
</reference>
<gene>
    <name evidence="2" type="ORF">GENT11_18610</name>
</gene>
<keyword evidence="3" id="KW-1185">Reference proteome</keyword>
<name>A0ABM7V2I9_9FLAO</name>
<sequence>MLSFTTANAQFGFGGNGMGNGRMNQMGGMGRMNQQQPMTPDKPKEIPVEVTVGQIMERLKPDLGLDALQEVAISNILTQSIKTQTAIIKQEISQDSKIKEIQTLSEITDSKIKQLLSQSQKEKYKIIQEEAKNPPKKKKKKKEEKEEKESN</sequence>
<evidence type="ECO:0000256" key="1">
    <source>
        <dbReference type="SAM" id="MobiDB-lite"/>
    </source>
</evidence>
<evidence type="ECO:0000313" key="3">
    <source>
        <dbReference type="Proteomes" id="UP001319865"/>
    </source>
</evidence>
<protein>
    <submittedName>
        <fullName evidence="2">Uncharacterized protein</fullName>
    </submittedName>
</protein>
<organism evidence="2 3">
    <name type="scientific">Flavobacterium ammonificans</name>
    <dbReference type="NCBI Taxonomy" id="1751056"/>
    <lineage>
        <taxon>Bacteria</taxon>
        <taxon>Pseudomonadati</taxon>
        <taxon>Bacteroidota</taxon>
        <taxon>Flavobacteriia</taxon>
        <taxon>Flavobacteriales</taxon>
        <taxon>Flavobacteriaceae</taxon>
        <taxon>Flavobacterium</taxon>
    </lineage>
</organism>